<gene>
    <name evidence="1" type="ORF">ACFFMS_10745</name>
</gene>
<dbReference type="RefSeq" id="WP_379949223.1">
    <property type="nucleotide sequence ID" value="NZ_JBHMAF010000049.1"/>
</dbReference>
<sequence>MKFPKSVILDSVAERRNHESYGLEFVQELGNDDAGYSEMLVIIFKYQDKYYSVDIQHINGANNYDTWGDEVDCPEVVRKEAIQYYWEEVK</sequence>
<reference evidence="1 2" key="1">
    <citation type="submission" date="2024-09" db="EMBL/GenBank/DDBJ databases">
        <authorList>
            <person name="Sun Q."/>
            <person name="Mori K."/>
        </authorList>
    </citation>
    <scope>NUCLEOTIDE SEQUENCE [LARGE SCALE GENOMIC DNA]</scope>
    <source>
        <strain evidence="1 2">JCM 11201</strain>
    </source>
</reference>
<dbReference type="EMBL" id="JBHMAF010000049">
    <property type="protein sequence ID" value="MFB9758939.1"/>
    <property type="molecule type" value="Genomic_DNA"/>
</dbReference>
<organism evidence="1 2">
    <name type="scientific">Ectobacillus funiculus</name>
    <dbReference type="NCBI Taxonomy" id="137993"/>
    <lineage>
        <taxon>Bacteria</taxon>
        <taxon>Bacillati</taxon>
        <taxon>Bacillota</taxon>
        <taxon>Bacilli</taxon>
        <taxon>Bacillales</taxon>
        <taxon>Bacillaceae</taxon>
        <taxon>Ectobacillus</taxon>
    </lineage>
</organism>
<evidence type="ECO:0000313" key="1">
    <source>
        <dbReference type="EMBL" id="MFB9758939.1"/>
    </source>
</evidence>
<comment type="caution">
    <text evidence="1">The sequence shown here is derived from an EMBL/GenBank/DDBJ whole genome shotgun (WGS) entry which is preliminary data.</text>
</comment>
<name>A0ABV5WEA8_9BACI</name>
<keyword evidence="2" id="KW-1185">Reference proteome</keyword>
<proteinExistence type="predicted"/>
<protein>
    <recommendedName>
        <fullName evidence="3">Phage protein</fullName>
    </recommendedName>
</protein>
<evidence type="ECO:0008006" key="3">
    <source>
        <dbReference type="Google" id="ProtNLM"/>
    </source>
</evidence>
<evidence type="ECO:0000313" key="2">
    <source>
        <dbReference type="Proteomes" id="UP001589609"/>
    </source>
</evidence>
<dbReference type="Proteomes" id="UP001589609">
    <property type="component" value="Unassembled WGS sequence"/>
</dbReference>
<accession>A0ABV5WEA8</accession>